<proteinExistence type="predicted"/>
<gene>
    <name evidence="1" type="ORF">GBF38_014788</name>
</gene>
<keyword evidence="2" id="KW-1185">Reference proteome</keyword>
<reference evidence="1" key="1">
    <citation type="submission" date="2020-04" db="EMBL/GenBank/DDBJ databases">
        <title>A chromosome-scale assembly and high-density genetic map of the yellow drum (Nibea albiflora) genome.</title>
        <authorList>
            <person name="Xu D."/>
            <person name="Zhang W."/>
            <person name="Chen R."/>
            <person name="Tan P."/>
            <person name="Wang L."/>
            <person name="Song H."/>
            <person name="Tian L."/>
            <person name="Zhu Q."/>
            <person name="Wang B."/>
        </authorList>
    </citation>
    <scope>NUCLEOTIDE SEQUENCE</scope>
    <source>
        <strain evidence="1">ZJHYS-2018</strain>
    </source>
</reference>
<comment type="caution">
    <text evidence="1">The sequence shown here is derived from an EMBL/GenBank/DDBJ whole genome shotgun (WGS) entry which is preliminary data.</text>
</comment>
<evidence type="ECO:0000313" key="2">
    <source>
        <dbReference type="Proteomes" id="UP000805704"/>
    </source>
</evidence>
<organism evidence="1 2">
    <name type="scientific">Nibea albiflora</name>
    <name type="common">Yellow drum</name>
    <name type="synonym">Corvina albiflora</name>
    <dbReference type="NCBI Taxonomy" id="240163"/>
    <lineage>
        <taxon>Eukaryota</taxon>
        <taxon>Metazoa</taxon>
        <taxon>Chordata</taxon>
        <taxon>Craniata</taxon>
        <taxon>Vertebrata</taxon>
        <taxon>Euteleostomi</taxon>
        <taxon>Actinopterygii</taxon>
        <taxon>Neopterygii</taxon>
        <taxon>Teleostei</taxon>
        <taxon>Neoteleostei</taxon>
        <taxon>Acanthomorphata</taxon>
        <taxon>Eupercaria</taxon>
        <taxon>Sciaenidae</taxon>
        <taxon>Nibea</taxon>
    </lineage>
</organism>
<protein>
    <submittedName>
        <fullName evidence="1">Uncharacterized protein</fullName>
    </submittedName>
</protein>
<sequence>MRLLRWADRLNQYNFSLDLMPGRANRVADPLSRVVSVTKKIGGSTSDMESDKDWVHILHGPLSTVVTLTKLQQASAANIDHNLLPYCHFGDELSCWGAVCLTCSHRAVVPEILRGKVVHMAHKGHLGVVKVKQRCWDTVWWPHMDSDGRTLPAGYMTFKIHSFIQNGQRFSN</sequence>
<dbReference type="EMBL" id="CM024793">
    <property type="protein sequence ID" value="KAG8002396.1"/>
    <property type="molecule type" value="Genomic_DNA"/>
</dbReference>
<accession>A0ACB7EK27</accession>
<dbReference type="Proteomes" id="UP000805704">
    <property type="component" value="Chromosome 5"/>
</dbReference>
<evidence type="ECO:0000313" key="1">
    <source>
        <dbReference type="EMBL" id="KAG8002396.1"/>
    </source>
</evidence>
<name>A0ACB7EK27_NIBAL</name>